<protein>
    <submittedName>
        <fullName evidence="2">Putrescine transport system permease protein PotI</fullName>
    </submittedName>
</protein>
<feature type="region of interest" description="Disordered" evidence="1">
    <location>
        <begin position="110"/>
        <end position="282"/>
    </location>
</feature>
<reference evidence="2" key="1">
    <citation type="submission" date="2020-02" db="EMBL/GenBank/DDBJ databases">
        <authorList>
            <person name="Meier V. D."/>
        </authorList>
    </citation>
    <scope>NUCLEOTIDE SEQUENCE</scope>
    <source>
        <strain evidence="2">AVDCRST_MAG85</strain>
    </source>
</reference>
<evidence type="ECO:0000313" key="2">
    <source>
        <dbReference type="EMBL" id="CAA9486948.1"/>
    </source>
</evidence>
<evidence type="ECO:0000256" key="1">
    <source>
        <dbReference type="SAM" id="MobiDB-lite"/>
    </source>
</evidence>
<gene>
    <name evidence="2" type="ORF">AVDCRST_MAG85-1004</name>
</gene>
<feature type="compositionally biased region" description="Low complexity" evidence="1">
    <location>
        <begin position="273"/>
        <end position="282"/>
    </location>
</feature>
<dbReference type="AlphaFoldDB" id="A0A6J4S7Y8"/>
<proteinExistence type="predicted"/>
<feature type="compositionally biased region" description="Basic and acidic residues" evidence="1">
    <location>
        <begin position="124"/>
        <end position="154"/>
    </location>
</feature>
<feature type="non-terminal residue" evidence="2">
    <location>
        <position position="282"/>
    </location>
</feature>
<feature type="compositionally biased region" description="Basic and acidic residues" evidence="1">
    <location>
        <begin position="69"/>
        <end position="89"/>
    </location>
</feature>
<dbReference type="EMBL" id="CADCVT010000112">
    <property type="protein sequence ID" value="CAA9486948.1"/>
    <property type="molecule type" value="Genomic_DNA"/>
</dbReference>
<name>A0A6J4S7Y8_9ACTN</name>
<feature type="compositionally biased region" description="Basic residues" evidence="1">
    <location>
        <begin position="201"/>
        <end position="211"/>
    </location>
</feature>
<feature type="compositionally biased region" description="Low complexity" evidence="1">
    <location>
        <begin position="229"/>
        <end position="240"/>
    </location>
</feature>
<sequence length="282" mass="30448">GPLAAAHAAARRVVGARARLPVRPDRGRDRVLVKRPVGALQPHVGGLHARSLEAPVRRRRARRGVQELAADRGDLDGDRGRAGDRDGDGARAASLPRALLARLLRLPAAGHAGGRPRRGSARPLHHDEHRDGLRDDRDRARDVQRVLRRRDDARTAGGHGPLHRGGRPGSWCQRLRHVPPRDAAADRAGSRRGRPPDVRALGRRLRHHELHRRADLDVPAVHLGRRAPGRPAAGQRAGDGAARRGARAHGAERGVAEEAGTGGRPRRRGARSGRGAARPRAV</sequence>
<feature type="non-terminal residue" evidence="2">
    <location>
        <position position="1"/>
    </location>
</feature>
<organism evidence="2">
    <name type="scientific">uncultured Solirubrobacteraceae bacterium</name>
    <dbReference type="NCBI Taxonomy" id="1162706"/>
    <lineage>
        <taxon>Bacteria</taxon>
        <taxon>Bacillati</taxon>
        <taxon>Actinomycetota</taxon>
        <taxon>Thermoleophilia</taxon>
        <taxon>Solirubrobacterales</taxon>
        <taxon>Solirubrobacteraceae</taxon>
        <taxon>environmental samples</taxon>
    </lineage>
</organism>
<feature type="compositionally biased region" description="Basic and acidic residues" evidence="1">
    <location>
        <begin position="179"/>
        <end position="197"/>
    </location>
</feature>
<accession>A0A6J4S7Y8</accession>
<feature type="region of interest" description="Disordered" evidence="1">
    <location>
        <begin position="48"/>
        <end position="91"/>
    </location>
</feature>